<gene>
    <name evidence="2" type="ORF">P43SY_008288</name>
</gene>
<accession>A0AAD5M9N4</accession>
<protein>
    <recommendedName>
        <fullName evidence="1">PA domain-containing protein</fullName>
    </recommendedName>
</protein>
<dbReference type="Gene3D" id="3.50.30.30">
    <property type="match status" value="1"/>
</dbReference>
<dbReference type="InterPro" id="IPR003137">
    <property type="entry name" value="PA_domain"/>
</dbReference>
<organism evidence="2 3">
    <name type="scientific">Pythium insidiosum</name>
    <name type="common">Pythiosis disease agent</name>
    <dbReference type="NCBI Taxonomy" id="114742"/>
    <lineage>
        <taxon>Eukaryota</taxon>
        <taxon>Sar</taxon>
        <taxon>Stramenopiles</taxon>
        <taxon>Oomycota</taxon>
        <taxon>Peronosporomycetes</taxon>
        <taxon>Pythiales</taxon>
        <taxon>Pythiaceae</taxon>
        <taxon>Pythium</taxon>
    </lineage>
</organism>
<comment type="caution">
    <text evidence="2">The sequence shown here is derived from an EMBL/GenBank/DDBJ whole genome shotgun (WGS) entry which is preliminary data.</text>
</comment>
<dbReference type="EMBL" id="JAKCXM010000017">
    <property type="protein sequence ID" value="KAJ0407827.1"/>
    <property type="molecule type" value="Genomic_DNA"/>
</dbReference>
<evidence type="ECO:0000313" key="3">
    <source>
        <dbReference type="Proteomes" id="UP001209570"/>
    </source>
</evidence>
<feature type="domain" description="PA" evidence="1">
    <location>
        <begin position="103"/>
        <end position="176"/>
    </location>
</feature>
<name>A0AAD5M9N4_PYTIN</name>
<dbReference type="Pfam" id="PF02225">
    <property type="entry name" value="PA"/>
    <property type="match status" value="1"/>
</dbReference>
<sequence length="241" mass="25368">MGNSASSASSQGDGIPFVSWRRAPTGDSAVCTAGKTSSASSRSVSTSAECAADTSISGLAAGLGLVGVPTWHFAEPSCYRYDRKCPRVVTSSVVFSDPPKADSELRNAHELVGNIVVVERGGRVHFPDIVRRVLTAGAVGCVFIERPDAIPSSSSLFDGFHSSGRQRVSIPIVLLAACHTEQLLHDRPSRVSIEFLSGDNAIKQLCKEDLVVAAATAARAGEVDVLKHILYSDTSGSIREV</sequence>
<keyword evidence="3" id="KW-1185">Reference proteome</keyword>
<evidence type="ECO:0000259" key="1">
    <source>
        <dbReference type="Pfam" id="PF02225"/>
    </source>
</evidence>
<evidence type="ECO:0000313" key="2">
    <source>
        <dbReference type="EMBL" id="KAJ0407827.1"/>
    </source>
</evidence>
<dbReference type="Proteomes" id="UP001209570">
    <property type="component" value="Unassembled WGS sequence"/>
</dbReference>
<proteinExistence type="predicted"/>
<dbReference type="AlphaFoldDB" id="A0AAD5M9N4"/>
<reference evidence="2" key="1">
    <citation type="submission" date="2021-12" db="EMBL/GenBank/DDBJ databases">
        <title>Prjna785345.</title>
        <authorList>
            <person name="Rujirawat T."/>
            <person name="Krajaejun T."/>
        </authorList>
    </citation>
    <scope>NUCLEOTIDE SEQUENCE</scope>
    <source>
        <strain evidence="2">Pi057C3</strain>
    </source>
</reference>